<dbReference type="EMBL" id="CAMPGE010014644">
    <property type="protein sequence ID" value="CAI2373301.1"/>
    <property type="molecule type" value="Genomic_DNA"/>
</dbReference>
<dbReference type="Gene3D" id="3.30.200.20">
    <property type="entry name" value="Phosphorylase Kinase, domain 1"/>
    <property type="match status" value="1"/>
</dbReference>
<dbReference type="InterPro" id="IPR011009">
    <property type="entry name" value="Kinase-like_dom_sf"/>
</dbReference>
<sequence length="217" mass="25843">MILNKILLKILFNNILKISKSKEIEEFQHKYTIKDFELGQQLGKGRFGDVYLAREKKTKFIVALKILDKKKIRECHIEHQIKREIENQCLINHKNILKMYEFFWDDNSIYLILEYSQCELYQHLINQPDKKYSESRAANYIKQVAEALHYLHSKNVIHRDLKPENLLNCQGTIKIADFGWSVYSPTKNRRNTLCGTLDYLPPEMVMNETYENNYGYS</sequence>
<dbReference type="PANTHER" id="PTHR24350">
    <property type="entry name" value="SERINE/THREONINE-PROTEIN KINASE IAL-RELATED"/>
    <property type="match status" value="1"/>
</dbReference>
<evidence type="ECO:0000256" key="4">
    <source>
        <dbReference type="ARBA" id="ARBA00022777"/>
    </source>
</evidence>
<proteinExistence type="predicted"/>
<evidence type="ECO:0000256" key="5">
    <source>
        <dbReference type="ARBA" id="ARBA00022840"/>
    </source>
</evidence>
<gene>
    <name evidence="11" type="ORF">ECRASSUSDP1_LOCUS14642</name>
</gene>
<evidence type="ECO:0000313" key="11">
    <source>
        <dbReference type="EMBL" id="CAI2373301.1"/>
    </source>
</evidence>
<dbReference type="GO" id="GO:0004674">
    <property type="term" value="F:protein serine/threonine kinase activity"/>
    <property type="evidence" value="ECO:0007669"/>
    <property type="project" value="UniProtKB-KW"/>
</dbReference>
<reference evidence="11" key="1">
    <citation type="submission" date="2023-07" db="EMBL/GenBank/DDBJ databases">
        <authorList>
            <consortium name="AG Swart"/>
            <person name="Singh M."/>
            <person name="Singh A."/>
            <person name="Seah K."/>
            <person name="Emmerich C."/>
        </authorList>
    </citation>
    <scope>NUCLEOTIDE SEQUENCE</scope>
    <source>
        <strain evidence="11">DP1</strain>
    </source>
</reference>
<comment type="caution">
    <text evidence="11">The sequence shown here is derived from an EMBL/GenBank/DDBJ whole genome shotgun (WGS) entry which is preliminary data.</text>
</comment>
<dbReference type="InterPro" id="IPR017441">
    <property type="entry name" value="Protein_kinase_ATP_BS"/>
</dbReference>
<evidence type="ECO:0000313" key="12">
    <source>
        <dbReference type="Proteomes" id="UP001295684"/>
    </source>
</evidence>
<feature type="cross-link" description="Glycyl lysine isopeptide (Lys-Gly) (interchain with G-Cter in SUMO2)" evidence="8">
    <location>
        <position position="162"/>
    </location>
</feature>
<feature type="binding site" evidence="7">
    <location>
        <begin position="164"/>
        <end position="165"/>
    </location>
    <ligand>
        <name>ATP</name>
        <dbReference type="ChEBI" id="CHEBI:30616"/>
    </ligand>
</feature>
<dbReference type="Pfam" id="PF00069">
    <property type="entry name" value="Pkinase"/>
    <property type="match status" value="1"/>
</dbReference>
<dbReference type="GO" id="GO:0005524">
    <property type="term" value="F:ATP binding"/>
    <property type="evidence" value="ECO:0007669"/>
    <property type="project" value="UniProtKB-UniRule"/>
</dbReference>
<feature type="binding site" evidence="7 9">
    <location>
        <position position="65"/>
    </location>
    <ligand>
        <name>ATP</name>
        <dbReference type="ChEBI" id="CHEBI:30616"/>
    </ligand>
</feature>
<keyword evidence="12" id="KW-1185">Reference proteome</keyword>
<protein>
    <recommendedName>
        <fullName evidence="10">Protein kinase domain-containing protein</fullName>
    </recommendedName>
</protein>
<dbReference type="SMART" id="SM00220">
    <property type="entry name" value="S_TKc"/>
    <property type="match status" value="1"/>
</dbReference>
<evidence type="ECO:0000256" key="6">
    <source>
        <dbReference type="PIRSR" id="PIRSR630616-1"/>
    </source>
</evidence>
<evidence type="ECO:0000259" key="10">
    <source>
        <dbReference type="PROSITE" id="PS50011"/>
    </source>
</evidence>
<evidence type="ECO:0000256" key="9">
    <source>
        <dbReference type="PROSITE-ProRule" id="PRU10141"/>
    </source>
</evidence>
<keyword evidence="1" id="KW-0723">Serine/threonine-protein kinase</keyword>
<feature type="domain" description="Protein kinase" evidence="10">
    <location>
        <begin position="36"/>
        <end position="217"/>
    </location>
</feature>
<dbReference type="SUPFAM" id="SSF56112">
    <property type="entry name" value="Protein kinase-like (PK-like)"/>
    <property type="match status" value="1"/>
</dbReference>
<evidence type="ECO:0000256" key="1">
    <source>
        <dbReference type="ARBA" id="ARBA00022527"/>
    </source>
</evidence>
<accession>A0AAD1XII5</accession>
<organism evidence="11 12">
    <name type="scientific">Euplotes crassus</name>
    <dbReference type="NCBI Taxonomy" id="5936"/>
    <lineage>
        <taxon>Eukaryota</taxon>
        <taxon>Sar</taxon>
        <taxon>Alveolata</taxon>
        <taxon>Ciliophora</taxon>
        <taxon>Intramacronucleata</taxon>
        <taxon>Spirotrichea</taxon>
        <taxon>Hypotrichia</taxon>
        <taxon>Euplotida</taxon>
        <taxon>Euplotidae</taxon>
        <taxon>Moneuplotes</taxon>
    </lineage>
</organism>
<dbReference type="PROSITE" id="PS50011">
    <property type="entry name" value="PROTEIN_KINASE_DOM"/>
    <property type="match status" value="1"/>
</dbReference>
<feature type="binding site" evidence="7">
    <location>
        <position position="46"/>
    </location>
    <ligand>
        <name>ATP</name>
        <dbReference type="ChEBI" id="CHEBI:30616"/>
    </ligand>
</feature>
<keyword evidence="5 7" id="KW-0067">ATP-binding</keyword>
<keyword evidence="3 7" id="KW-0547">Nucleotide-binding</keyword>
<dbReference type="Gene3D" id="1.10.510.10">
    <property type="entry name" value="Transferase(Phosphotransferase) domain 1"/>
    <property type="match status" value="1"/>
</dbReference>
<dbReference type="PROSITE" id="PS00107">
    <property type="entry name" value="PROTEIN_KINASE_ATP"/>
    <property type="match status" value="1"/>
</dbReference>
<evidence type="ECO:0000256" key="7">
    <source>
        <dbReference type="PIRSR" id="PIRSR630616-2"/>
    </source>
</evidence>
<feature type="active site" description="Proton acceptor" evidence="6">
    <location>
        <position position="160"/>
    </location>
</feature>
<keyword evidence="2" id="KW-0808">Transferase</keyword>
<evidence type="ECO:0000256" key="3">
    <source>
        <dbReference type="ARBA" id="ARBA00022741"/>
    </source>
</evidence>
<dbReference type="InterPro" id="IPR030616">
    <property type="entry name" value="Aur-like"/>
</dbReference>
<name>A0AAD1XII5_EUPCR</name>
<dbReference type="FunFam" id="3.30.200.20:FF:000042">
    <property type="entry name" value="Aurora kinase A"/>
    <property type="match status" value="1"/>
</dbReference>
<dbReference type="Proteomes" id="UP001295684">
    <property type="component" value="Unassembled WGS sequence"/>
</dbReference>
<dbReference type="InterPro" id="IPR000719">
    <property type="entry name" value="Prot_kinase_dom"/>
</dbReference>
<evidence type="ECO:0000256" key="8">
    <source>
        <dbReference type="PIRSR" id="PIRSR630616-3"/>
    </source>
</evidence>
<feature type="binding site" evidence="7">
    <location>
        <position position="177"/>
    </location>
    <ligand>
        <name>ATP</name>
        <dbReference type="ChEBI" id="CHEBI:30616"/>
    </ligand>
</feature>
<dbReference type="AlphaFoldDB" id="A0AAD1XII5"/>
<keyword evidence="4" id="KW-0418">Kinase</keyword>
<evidence type="ECO:0000256" key="2">
    <source>
        <dbReference type="ARBA" id="ARBA00022679"/>
    </source>
</evidence>